<dbReference type="InterPro" id="IPR017871">
    <property type="entry name" value="ABC_transporter-like_CS"/>
</dbReference>
<gene>
    <name evidence="6" type="ORF">DPRO_3470</name>
</gene>
<dbReference type="Gene3D" id="3.40.50.300">
    <property type="entry name" value="P-loop containing nucleotide triphosphate hydrolases"/>
    <property type="match status" value="1"/>
</dbReference>
<protein>
    <submittedName>
        <fullName evidence="6">Peptide ABC transporter</fullName>
    </submittedName>
</protein>
<accession>A0A2C8FDZ0</accession>
<dbReference type="Proteomes" id="UP000219215">
    <property type="component" value="Chromosome DPRO"/>
</dbReference>
<feature type="domain" description="ABC transporter" evidence="5">
    <location>
        <begin position="2"/>
        <end position="214"/>
    </location>
</feature>
<dbReference type="OrthoDB" id="9809450at2"/>
<name>A0A2C8FDZ0_9BACT</name>
<dbReference type="RefSeq" id="WP_097013118.1">
    <property type="nucleotide sequence ID" value="NZ_LT907975.1"/>
</dbReference>
<keyword evidence="4" id="KW-0067">ATP-binding</keyword>
<sequence>MLECKAISYGYNDDSMIINDVDFQLNPGEVVGLPGPSGQGKTTFAKVLAGYLQPQTGAVICDGAPLPTDSYCPVQLLFQHPENALNPRWKLGDSIAEGYTPSPSILGKLNIDPKWLHRYPHELSGGELQRLALARVMTEKTRYLIADEMTAMLDPNTQAMVWNAVLGWARKHDVGILAISHDYPLLHRVTDRIDRTFAKEVLTSAIRQELRPAA</sequence>
<evidence type="ECO:0000256" key="3">
    <source>
        <dbReference type="ARBA" id="ARBA00022741"/>
    </source>
</evidence>
<dbReference type="InterPro" id="IPR027417">
    <property type="entry name" value="P-loop_NTPase"/>
</dbReference>
<dbReference type="SUPFAM" id="SSF52540">
    <property type="entry name" value="P-loop containing nucleoside triphosphate hydrolases"/>
    <property type="match status" value="1"/>
</dbReference>
<dbReference type="SMART" id="SM00382">
    <property type="entry name" value="AAA"/>
    <property type="match status" value="1"/>
</dbReference>
<evidence type="ECO:0000313" key="7">
    <source>
        <dbReference type="Proteomes" id="UP000219215"/>
    </source>
</evidence>
<evidence type="ECO:0000256" key="1">
    <source>
        <dbReference type="ARBA" id="ARBA00005417"/>
    </source>
</evidence>
<dbReference type="GO" id="GO:0055085">
    <property type="term" value="P:transmembrane transport"/>
    <property type="evidence" value="ECO:0007669"/>
    <property type="project" value="UniProtKB-ARBA"/>
</dbReference>
<dbReference type="PANTHER" id="PTHR43776">
    <property type="entry name" value="TRANSPORT ATP-BINDING PROTEIN"/>
    <property type="match status" value="1"/>
</dbReference>
<reference evidence="7" key="1">
    <citation type="submission" date="2017-09" db="EMBL/GenBank/DDBJ databases">
        <authorList>
            <person name="Regsiter A."/>
            <person name="William W."/>
        </authorList>
    </citation>
    <scope>NUCLEOTIDE SEQUENCE [LARGE SCALE GENOMIC DNA]</scope>
    <source>
        <strain evidence="7">500-1</strain>
    </source>
</reference>
<keyword evidence="3" id="KW-0547">Nucleotide-binding</keyword>
<dbReference type="EMBL" id="LT907975">
    <property type="protein sequence ID" value="SOB60386.1"/>
    <property type="molecule type" value="Genomic_DNA"/>
</dbReference>
<evidence type="ECO:0000256" key="2">
    <source>
        <dbReference type="ARBA" id="ARBA00022448"/>
    </source>
</evidence>
<dbReference type="PROSITE" id="PS00211">
    <property type="entry name" value="ABC_TRANSPORTER_1"/>
    <property type="match status" value="1"/>
</dbReference>
<keyword evidence="7" id="KW-1185">Reference proteome</keyword>
<dbReference type="PROSITE" id="PS50893">
    <property type="entry name" value="ABC_TRANSPORTER_2"/>
    <property type="match status" value="1"/>
</dbReference>
<dbReference type="InterPro" id="IPR003439">
    <property type="entry name" value="ABC_transporter-like_ATP-bd"/>
</dbReference>
<evidence type="ECO:0000313" key="6">
    <source>
        <dbReference type="EMBL" id="SOB60386.1"/>
    </source>
</evidence>
<dbReference type="GO" id="GO:0005524">
    <property type="term" value="F:ATP binding"/>
    <property type="evidence" value="ECO:0007669"/>
    <property type="project" value="UniProtKB-KW"/>
</dbReference>
<dbReference type="PANTHER" id="PTHR43776:SF7">
    <property type="entry name" value="D,D-DIPEPTIDE TRANSPORT ATP-BINDING PROTEIN DDPF-RELATED"/>
    <property type="match status" value="1"/>
</dbReference>
<dbReference type="InterPro" id="IPR050319">
    <property type="entry name" value="ABC_transp_ATP-bind"/>
</dbReference>
<proteinExistence type="inferred from homology"/>
<keyword evidence="2" id="KW-0813">Transport</keyword>
<organism evidence="6 7">
    <name type="scientific">Pseudodesulfovibrio profundus</name>
    <dbReference type="NCBI Taxonomy" id="57320"/>
    <lineage>
        <taxon>Bacteria</taxon>
        <taxon>Pseudomonadati</taxon>
        <taxon>Thermodesulfobacteriota</taxon>
        <taxon>Desulfovibrionia</taxon>
        <taxon>Desulfovibrionales</taxon>
        <taxon>Desulfovibrionaceae</taxon>
    </lineage>
</organism>
<comment type="similarity">
    <text evidence="1">Belongs to the ABC transporter superfamily.</text>
</comment>
<dbReference type="InterPro" id="IPR003593">
    <property type="entry name" value="AAA+_ATPase"/>
</dbReference>
<evidence type="ECO:0000259" key="5">
    <source>
        <dbReference type="PROSITE" id="PS50893"/>
    </source>
</evidence>
<dbReference type="KEGG" id="pprf:DPRO_3470"/>
<dbReference type="Pfam" id="PF00005">
    <property type="entry name" value="ABC_tran"/>
    <property type="match status" value="1"/>
</dbReference>
<evidence type="ECO:0000256" key="4">
    <source>
        <dbReference type="ARBA" id="ARBA00022840"/>
    </source>
</evidence>
<dbReference type="GO" id="GO:0016887">
    <property type="term" value="F:ATP hydrolysis activity"/>
    <property type="evidence" value="ECO:0007669"/>
    <property type="project" value="InterPro"/>
</dbReference>
<dbReference type="AlphaFoldDB" id="A0A2C8FDZ0"/>